<dbReference type="InterPro" id="IPR011076">
    <property type="entry name" value="Malate_synth_sf"/>
</dbReference>
<evidence type="ECO:0000313" key="3">
    <source>
        <dbReference type="Proteomes" id="UP000051934"/>
    </source>
</evidence>
<dbReference type="AlphaFoldDB" id="A0A0R2SBU4"/>
<protein>
    <recommendedName>
        <fullName evidence="1">Malate synthase G alpha-beta insertion domain-containing protein</fullName>
    </recommendedName>
</protein>
<accession>A0A0R2SBU4</accession>
<dbReference type="EMBL" id="LIBB01000075">
    <property type="protein sequence ID" value="KRO72367.1"/>
    <property type="molecule type" value="Genomic_DNA"/>
</dbReference>
<organism evidence="2 3">
    <name type="scientific">OM182 bacterium BACL3 MAG-120507-bin80</name>
    <dbReference type="NCBI Taxonomy" id="1655577"/>
    <lineage>
        <taxon>Bacteria</taxon>
        <taxon>Pseudomonadati</taxon>
        <taxon>Pseudomonadota</taxon>
        <taxon>Gammaproteobacteria</taxon>
        <taxon>OMG group</taxon>
        <taxon>OM182 clade</taxon>
    </lineage>
</organism>
<evidence type="ECO:0000313" key="2">
    <source>
        <dbReference type="EMBL" id="KRO72367.1"/>
    </source>
</evidence>
<reference evidence="2 3" key="1">
    <citation type="submission" date="2015-10" db="EMBL/GenBank/DDBJ databases">
        <title>Metagenome-Assembled Genomes uncover a global brackish microbiome.</title>
        <authorList>
            <person name="Hugerth L.W."/>
            <person name="Larsson J."/>
            <person name="Alneberg J."/>
            <person name="Lindh M.V."/>
            <person name="Legrand C."/>
            <person name="Pinhassi J."/>
            <person name="Andersson A.F."/>
        </authorList>
    </citation>
    <scope>NUCLEOTIDE SEQUENCE [LARGE SCALE GENOMIC DNA]</scope>
    <source>
        <strain evidence="2">BACL4 MAG-120507-bin80</strain>
    </source>
</reference>
<sequence length="103" mass="11443">MGQAMSNLRHANLSESFDAATATPESNNRYQDFLDVYFPLKEGSHHDVAQYRVYFDRLIAHLSSGRCVGLSNPSSLIEFGGDRECPSLISLASQGHQIELHFA</sequence>
<dbReference type="Proteomes" id="UP000051934">
    <property type="component" value="Unassembled WGS sequence"/>
</dbReference>
<evidence type="ECO:0000259" key="1">
    <source>
        <dbReference type="Pfam" id="PF20658"/>
    </source>
</evidence>
<dbReference type="Pfam" id="PF20658">
    <property type="entry name" value="MSG_insertion"/>
    <property type="match status" value="1"/>
</dbReference>
<gene>
    <name evidence="2" type="ORF">ABR69_08025</name>
</gene>
<dbReference type="InterPro" id="IPR048357">
    <property type="entry name" value="MSG_insertion"/>
</dbReference>
<proteinExistence type="predicted"/>
<dbReference type="SUPFAM" id="SSF51645">
    <property type="entry name" value="Malate synthase G"/>
    <property type="match status" value="1"/>
</dbReference>
<comment type="caution">
    <text evidence="2">The sequence shown here is derived from an EMBL/GenBank/DDBJ whole genome shotgun (WGS) entry which is preliminary data.</text>
</comment>
<name>A0A0R2SBU4_9GAMM</name>
<feature type="domain" description="Malate synthase G alpha-beta insertion" evidence="1">
    <location>
        <begin position="30"/>
        <end position="91"/>
    </location>
</feature>
<dbReference type="Gene3D" id="2.170.170.11">
    <property type="entry name" value="Malate synthase G - maily-beta sub-domain"/>
    <property type="match status" value="1"/>
</dbReference>
<dbReference type="GO" id="GO:0003824">
    <property type="term" value="F:catalytic activity"/>
    <property type="evidence" value="ECO:0007669"/>
    <property type="project" value="InterPro"/>
</dbReference>